<evidence type="ECO:0000256" key="2">
    <source>
        <dbReference type="ARBA" id="ARBA00022801"/>
    </source>
</evidence>
<dbReference type="InterPro" id="IPR013783">
    <property type="entry name" value="Ig-like_fold"/>
</dbReference>
<dbReference type="Pfam" id="PF00703">
    <property type="entry name" value="Glyco_hydro_2"/>
    <property type="match status" value="1"/>
</dbReference>
<dbReference type="PANTHER" id="PTHR42732">
    <property type="entry name" value="BETA-GALACTOSIDASE"/>
    <property type="match status" value="1"/>
</dbReference>
<sequence>MAQLIKHPNPQFRRTSWTDLNGTWDFRFDLLREGLLQEWNKGFKPTHKIEVPFVYQSERSGIHETTFCPVVWYQRTLNKKAVNDQRNIIHFEAVDYRTTVWVNGAYVGKHVGGNSRFSFDLTSFLTEEENLLVLRVEDSLEDMTIPRGKQYWKETAEVMWFTQMTGIWRDVWLEDKNLYSVETIRLTPDIDKKEVEVELHFSEEAALSDSFTLTLELTLDDRIIAKESHWARGKYLKFCVGIDDFNDHGLGNWWSPEHPNLYDLKLELDVDNQLVDTVYSYFGMRKISIENNKFCLNNRPYFFSSVLDQGYFPDSILTAPSLEALENDIQWIKKLGFNGVRKHMMSSENNYLYLCDYYGLLVWSEMAAAYDYSEEYAYQMVDEWKVVLQQGYNHPCIAAWVPLNESWGVPDIYHSKKQQAHAQTLYYLTKSVDDTRPVISNDGWEHCQSDLFTVHDYSSDEISLAERYSSVDKIIADMPGLCGRKFLFCPGYKYEGQPVMCTEMGGINYRLGLGMNVEPNVSNEEDFVEEIRKVINIYKQSPIIEGFCYTQLTDTETEICGLLTWDREPKASAEKLNAIFSPDQ</sequence>
<dbReference type="PANTHER" id="PTHR42732:SF2">
    <property type="entry name" value="BETA-MANNOSIDASE"/>
    <property type="match status" value="1"/>
</dbReference>
<dbReference type="GO" id="GO:0016787">
    <property type="term" value="F:hydrolase activity"/>
    <property type="evidence" value="ECO:0007669"/>
    <property type="project" value="UniProtKB-KW"/>
</dbReference>
<dbReference type="SUPFAM" id="SSF49303">
    <property type="entry name" value="beta-Galactosidase/glucuronidase domain"/>
    <property type="match status" value="1"/>
</dbReference>
<dbReference type="InterPro" id="IPR008979">
    <property type="entry name" value="Galactose-bd-like_sf"/>
</dbReference>
<dbReference type="SUPFAM" id="SSF49785">
    <property type="entry name" value="Galactose-binding domain-like"/>
    <property type="match status" value="1"/>
</dbReference>
<protein>
    <submittedName>
        <fullName evidence="7">Glycoside hydrolase family 2</fullName>
    </submittedName>
</protein>
<dbReference type="InterPro" id="IPR036156">
    <property type="entry name" value="Beta-gal/glucu_dom_sf"/>
</dbReference>
<dbReference type="Pfam" id="PF02837">
    <property type="entry name" value="Glyco_hydro_2_N"/>
    <property type="match status" value="1"/>
</dbReference>
<dbReference type="InterPro" id="IPR006104">
    <property type="entry name" value="Glyco_hydro_2_N"/>
</dbReference>
<dbReference type="InterPro" id="IPR017853">
    <property type="entry name" value="GH"/>
</dbReference>
<evidence type="ECO:0000256" key="3">
    <source>
        <dbReference type="ARBA" id="ARBA00023295"/>
    </source>
</evidence>
<evidence type="ECO:0000259" key="5">
    <source>
        <dbReference type="Pfam" id="PF02836"/>
    </source>
</evidence>
<dbReference type="EMBL" id="JAFLVR010000021">
    <property type="protein sequence ID" value="MBO0452594.1"/>
    <property type="molecule type" value="Genomic_DNA"/>
</dbReference>
<dbReference type="RefSeq" id="WP_207108367.1">
    <property type="nucleotide sequence ID" value="NZ_JAFLVR010000021.1"/>
</dbReference>
<dbReference type="Pfam" id="PF02836">
    <property type="entry name" value="Glyco_hydro_2_C"/>
    <property type="match status" value="1"/>
</dbReference>
<feature type="domain" description="Glycosyl hydrolases family 2 sugar binding" evidence="6">
    <location>
        <begin position="19"/>
        <end position="174"/>
    </location>
</feature>
<keyword evidence="3" id="KW-0326">Glycosidase</keyword>
<dbReference type="Gene3D" id="2.60.40.10">
    <property type="entry name" value="Immunoglobulins"/>
    <property type="match status" value="1"/>
</dbReference>
<feature type="domain" description="Glycoside hydrolase family 2 immunoglobulin-like beta-sandwich" evidence="4">
    <location>
        <begin position="181"/>
        <end position="285"/>
    </location>
</feature>
<dbReference type="InterPro" id="IPR051913">
    <property type="entry name" value="GH2_Domain-Containing"/>
</dbReference>
<dbReference type="InterPro" id="IPR006102">
    <property type="entry name" value="Ig-like_GH2"/>
</dbReference>
<comment type="caution">
    <text evidence="7">The sequence shown here is derived from an EMBL/GenBank/DDBJ whole genome shotgun (WGS) entry which is preliminary data.</text>
</comment>
<evidence type="ECO:0000256" key="1">
    <source>
        <dbReference type="ARBA" id="ARBA00007401"/>
    </source>
</evidence>
<evidence type="ECO:0000313" key="8">
    <source>
        <dbReference type="Proteomes" id="UP000664495"/>
    </source>
</evidence>
<evidence type="ECO:0000259" key="4">
    <source>
        <dbReference type="Pfam" id="PF00703"/>
    </source>
</evidence>
<dbReference type="InterPro" id="IPR006103">
    <property type="entry name" value="Glyco_hydro_2_cat"/>
</dbReference>
<name>A0ABS3HI53_9ENTE</name>
<evidence type="ECO:0000259" key="6">
    <source>
        <dbReference type="Pfam" id="PF02837"/>
    </source>
</evidence>
<proteinExistence type="inferred from homology"/>
<dbReference type="Gene3D" id="3.20.20.80">
    <property type="entry name" value="Glycosidases"/>
    <property type="match status" value="1"/>
</dbReference>
<dbReference type="Gene3D" id="2.60.120.260">
    <property type="entry name" value="Galactose-binding domain-like"/>
    <property type="match status" value="1"/>
</dbReference>
<dbReference type="Proteomes" id="UP000664495">
    <property type="component" value="Unassembled WGS sequence"/>
</dbReference>
<keyword evidence="8" id="KW-1185">Reference proteome</keyword>
<keyword evidence="2 7" id="KW-0378">Hydrolase</keyword>
<feature type="domain" description="Glycoside hydrolase family 2 catalytic" evidence="5">
    <location>
        <begin position="288"/>
        <end position="474"/>
    </location>
</feature>
<accession>A0ABS3HI53</accession>
<evidence type="ECO:0000313" key="7">
    <source>
        <dbReference type="EMBL" id="MBO0452594.1"/>
    </source>
</evidence>
<organism evidence="7 8">
    <name type="scientific">Candidatus Enterococcus murrayae</name>
    <dbReference type="NCBI Taxonomy" id="2815321"/>
    <lineage>
        <taxon>Bacteria</taxon>
        <taxon>Bacillati</taxon>
        <taxon>Bacillota</taxon>
        <taxon>Bacilli</taxon>
        <taxon>Lactobacillales</taxon>
        <taxon>Enterococcaceae</taxon>
        <taxon>Enterococcus</taxon>
    </lineage>
</organism>
<reference evidence="7 8" key="1">
    <citation type="submission" date="2021-03" db="EMBL/GenBank/DDBJ databases">
        <title>Enterococcal diversity collection.</title>
        <authorList>
            <person name="Gilmore M.S."/>
            <person name="Schwartzman J."/>
            <person name="Van Tyne D."/>
            <person name="Martin M."/>
            <person name="Earl A.M."/>
            <person name="Manson A.L."/>
            <person name="Straub T."/>
            <person name="Salamzade R."/>
            <person name="Saavedra J."/>
            <person name="Lebreton F."/>
            <person name="Prichula J."/>
            <person name="Schaufler K."/>
            <person name="Gaca A."/>
            <person name="Sgardioli B."/>
            <person name="Wagenaar J."/>
            <person name="Strong T."/>
        </authorList>
    </citation>
    <scope>NUCLEOTIDE SEQUENCE [LARGE SCALE GENOMIC DNA]</scope>
    <source>
        <strain evidence="7 8">MJM16</strain>
    </source>
</reference>
<comment type="similarity">
    <text evidence="1">Belongs to the glycosyl hydrolase 2 family.</text>
</comment>
<gene>
    <name evidence="7" type="ORF">JZO85_09950</name>
</gene>
<dbReference type="SUPFAM" id="SSF51445">
    <property type="entry name" value="(Trans)glycosidases"/>
    <property type="match status" value="1"/>
</dbReference>